<dbReference type="SUPFAM" id="SSF52242">
    <property type="entry name" value="Cobalamin (vitamin B12)-binding domain"/>
    <property type="match status" value="1"/>
</dbReference>
<dbReference type="Gene3D" id="3.20.20.240">
    <property type="entry name" value="Methylmalonyl-CoA mutase"/>
    <property type="match status" value="1"/>
</dbReference>
<reference evidence="8 9" key="3">
    <citation type="journal article" date="2019" name="Int. J. Syst. Evol. Microbiol.">
        <title>Anaerobacillus isosaccharinicus sp. nov., an alkaliphilic bacterium which degrades isosaccharinic acid.</title>
        <authorList>
            <person name="Bassil N.M."/>
            <person name="Lloyd J.R."/>
        </authorList>
    </citation>
    <scope>NUCLEOTIDE SEQUENCE [LARGE SCALE GENOMIC DNA]</scope>
    <source>
        <strain evidence="8 9">NB2006</strain>
    </source>
</reference>
<accession>A0A1S2LF52</accession>
<evidence type="ECO:0000256" key="2">
    <source>
        <dbReference type="ARBA" id="ARBA00008465"/>
    </source>
</evidence>
<name>A0A1S2LF52_9BACI</name>
<evidence type="ECO:0000259" key="6">
    <source>
        <dbReference type="Pfam" id="PF01642"/>
    </source>
</evidence>
<dbReference type="PANTHER" id="PTHR48101:SF4">
    <property type="entry name" value="METHYLMALONYL-COA MUTASE, MITOCHONDRIAL"/>
    <property type="match status" value="1"/>
</dbReference>
<dbReference type="GO" id="GO:0031419">
    <property type="term" value="F:cobalamin binding"/>
    <property type="evidence" value="ECO:0007669"/>
    <property type="project" value="UniProtKB-KW"/>
</dbReference>
<dbReference type="Proteomes" id="UP000180175">
    <property type="component" value="Chromosome"/>
</dbReference>
<keyword evidence="4" id="KW-0413">Isomerase</keyword>
<dbReference type="PANTHER" id="PTHR48101">
    <property type="entry name" value="METHYLMALONYL-COA MUTASE, MITOCHONDRIAL-RELATED"/>
    <property type="match status" value="1"/>
</dbReference>
<dbReference type="Gene3D" id="3.40.50.280">
    <property type="entry name" value="Cobalamin-binding domain"/>
    <property type="match status" value="1"/>
</dbReference>
<reference evidence="8" key="4">
    <citation type="submission" date="2020-10" db="EMBL/GenBank/DDBJ databases">
        <authorList>
            <person name="Bassil N.M."/>
            <person name="Lloyd J.R."/>
        </authorList>
    </citation>
    <scope>NUCLEOTIDE SEQUENCE</scope>
    <source>
        <strain evidence="8">NB2006</strain>
    </source>
</reference>
<keyword evidence="5" id="KW-0170">Cobalt</keyword>
<evidence type="ECO:0000313" key="8">
    <source>
        <dbReference type="EMBL" id="QOY34080.1"/>
    </source>
</evidence>
<dbReference type="CDD" id="cd03677">
    <property type="entry name" value="MM_CoA_mutase_beta"/>
    <property type="match status" value="1"/>
</dbReference>
<dbReference type="Pfam" id="PF01642">
    <property type="entry name" value="MM_CoA_mutase"/>
    <property type="match status" value="1"/>
</dbReference>
<dbReference type="NCBIfam" id="TIGR00641">
    <property type="entry name" value="acid_CoA_mut_N"/>
    <property type="match status" value="1"/>
</dbReference>
<gene>
    <name evidence="8" type="ORF">AWH56_015170</name>
    <name evidence="7" type="ORF">AWH56_16120</name>
</gene>
<evidence type="ECO:0000256" key="4">
    <source>
        <dbReference type="ARBA" id="ARBA00023235"/>
    </source>
</evidence>
<dbReference type="GO" id="GO:0046872">
    <property type="term" value="F:metal ion binding"/>
    <property type="evidence" value="ECO:0007669"/>
    <property type="project" value="InterPro"/>
</dbReference>
<dbReference type="SUPFAM" id="SSF51703">
    <property type="entry name" value="Cobalamin (vitamin B12)-dependent enzymes"/>
    <property type="match status" value="1"/>
</dbReference>
<organism evidence="7 9">
    <name type="scientific">Anaerobacillus isosaccharinicus</name>
    <dbReference type="NCBI Taxonomy" id="1532552"/>
    <lineage>
        <taxon>Bacteria</taxon>
        <taxon>Bacillati</taxon>
        <taxon>Bacillota</taxon>
        <taxon>Bacilli</taxon>
        <taxon>Bacillales</taxon>
        <taxon>Bacillaceae</taxon>
        <taxon>Anaerobacillus</taxon>
    </lineage>
</organism>
<keyword evidence="3" id="KW-0846">Cobalamin</keyword>
<comment type="similarity">
    <text evidence="2">Belongs to the methylmalonyl-CoA mutase family.</text>
</comment>
<dbReference type="OrthoDB" id="9762378at2"/>
<reference evidence="7 9" key="1">
    <citation type="submission" date="2016-10" db="EMBL/GenBank/DDBJ databases">
        <title>Draft genome sequences of four alkaliphilic bacteria belonging to the Anaerobacillus genus.</title>
        <authorList>
            <person name="Bassil N.M."/>
            <person name="Lloyd J.R."/>
        </authorList>
    </citation>
    <scope>NUCLEOTIDE SEQUENCE [LARGE SCALE GENOMIC DNA]</scope>
    <source>
        <strain evidence="7 9">NB2006</strain>
    </source>
</reference>
<evidence type="ECO:0000256" key="3">
    <source>
        <dbReference type="ARBA" id="ARBA00022628"/>
    </source>
</evidence>
<dbReference type="AlphaFoldDB" id="A0A1S2LF52"/>
<dbReference type="GO" id="GO:0019678">
    <property type="term" value="P:propionate metabolic process, methylmalonyl pathway"/>
    <property type="evidence" value="ECO:0007669"/>
    <property type="project" value="TreeGrafter"/>
</dbReference>
<evidence type="ECO:0000313" key="9">
    <source>
        <dbReference type="Proteomes" id="UP000180175"/>
    </source>
</evidence>
<dbReference type="InterPro" id="IPR006099">
    <property type="entry name" value="MeMalonylCoA_mutase_a/b_cat"/>
</dbReference>
<dbReference type="GO" id="GO:0005737">
    <property type="term" value="C:cytoplasm"/>
    <property type="evidence" value="ECO:0007669"/>
    <property type="project" value="TreeGrafter"/>
</dbReference>
<evidence type="ECO:0000256" key="1">
    <source>
        <dbReference type="ARBA" id="ARBA00001922"/>
    </source>
</evidence>
<evidence type="ECO:0000313" key="7">
    <source>
        <dbReference type="EMBL" id="OIJ11152.1"/>
    </source>
</evidence>
<comment type="cofactor">
    <cofactor evidence="1">
        <name>adenosylcob(III)alamin</name>
        <dbReference type="ChEBI" id="CHEBI:18408"/>
    </cofactor>
</comment>
<dbReference type="InterPro" id="IPR006098">
    <property type="entry name" value="MMCoA_mutase_a_cat"/>
</dbReference>
<dbReference type="EMBL" id="CP063356">
    <property type="protein sequence ID" value="QOY34080.1"/>
    <property type="molecule type" value="Genomic_DNA"/>
</dbReference>
<evidence type="ECO:0000256" key="5">
    <source>
        <dbReference type="ARBA" id="ARBA00023285"/>
    </source>
</evidence>
<dbReference type="InterPro" id="IPR016176">
    <property type="entry name" value="Cbl-dep_enz_cat"/>
</dbReference>
<feature type="domain" description="Methylmalonyl-CoA mutase alpha/beta chain catalytic" evidence="6">
    <location>
        <begin position="44"/>
        <end position="528"/>
    </location>
</feature>
<dbReference type="EMBL" id="LQXD01000140">
    <property type="protein sequence ID" value="OIJ11152.1"/>
    <property type="molecule type" value="Genomic_DNA"/>
</dbReference>
<dbReference type="GO" id="GO:0004494">
    <property type="term" value="F:methylmalonyl-CoA mutase activity"/>
    <property type="evidence" value="ECO:0007669"/>
    <property type="project" value="UniProtKB-EC"/>
</dbReference>
<dbReference type="KEGG" id="aia:AWH56_015170"/>
<dbReference type="RefSeq" id="WP_071318036.1">
    <property type="nucleotide sequence ID" value="NZ_CP063356.2"/>
</dbReference>
<reference evidence="8 9" key="2">
    <citation type="journal article" date="2017" name="Genome Announc.">
        <title>Draft Genome Sequences of Four Alkaliphilic Bacteria Belonging to the Anaerobacillus Genus.</title>
        <authorList>
            <person name="Bassil N.M."/>
            <person name="Lloyd J.R."/>
        </authorList>
    </citation>
    <scope>NUCLEOTIDE SEQUENCE [LARGE SCALE GENOMIC DNA]</scope>
    <source>
        <strain evidence="8 9">NB2006</strain>
    </source>
</reference>
<sequence>MSSEESNENILKEICDYPIPTYSKWKIAVEKSLKGAPFSKLLTKTYEDIVLQPMYQQRDIEHLPFTKTVPGEFPFVRGKAHTGEEKSWLVAQEMNHPLCETLNEWLKNDLQKGVNAINIVINENLKVGADTSNVNTVGAAIYSLEDVETIFKDIDVTNLPFMMQCGANVSIVSLFASFFKKNNLPLTKLKGCIGVDPLAMLIKEGSLPNDMDCYLDQMAEIIRWKDENGLELKTIFIDGSPYHNSGANGVQELAFMVATAVYYIRELQNRGLTIDQIAPSICFSMSIGSNLFMELSKVRSTRLLWSNIIDAFGGNKESQQLTVHARTSQWTKTVYDPYVNMLRSTVEAFTAAVSGVDSLHVSSFDEAFTLPNDFSRRTARNIHFIIQEEALITKTMDPAGGSWYVEHLTNEIADKSWELFQQIEGSGGMFEAINKGIPQQQVKETSAKKKVDIEKRKLIFVGSTMYPNSDESYKKLNDESLKKVVIERIQSVKEKKAVQIAVRHDTLMSDLIDAWETGASVDEIIGSLGNSNAITVERLEEYRATEAFELLRQLSDEKKREKRPFNVFLTSIGALSHHKQRSDFIASFFETGGFTIIKNNGFVTNEDAIKATISTEAKIAVICGKNESYAEQALQIITEVKRERPDIRLFIAGKQEAELEKQLLDSGLDGFIHVGTNCYQLLKELQGEKEGMVNE</sequence>
<dbReference type="InterPro" id="IPR036724">
    <property type="entry name" value="Cobalamin-bd_sf"/>
</dbReference>
<protein>
    <submittedName>
        <fullName evidence="8">Acyl-CoA mutase large subunit family protein</fullName>
    </submittedName>
</protein>
<keyword evidence="9" id="KW-1185">Reference proteome</keyword>
<proteinExistence type="inferred from homology"/>